<reference evidence="4" key="2">
    <citation type="submission" date="2023-01" db="EMBL/GenBank/DDBJ databases">
        <title>Draft genome sequence of Agaribacter marinus strain NBRC 110023.</title>
        <authorList>
            <person name="Sun Q."/>
            <person name="Mori K."/>
        </authorList>
    </citation>
    <scope>NUCLEOTIDE SEQUENCE</scope>
    <source>
        <strain evidence="4">NBRC 110023</strain>
    </source>
</reference>
<dbReference type="InterPro" id="IPR006905">
    <property type="entry name" value="Flavin_halogenase"/>
</dbReference>
<dbReference type="RefSeq" id="WP_284217890.1">
    <property type="nucleotide sequence ID" value="NZ_BSOT01000006.1"/>
</dbReference>
<keyword evidence="2" id="KW-0285">Flavoprotein</keyword>
<dbReference type="EMBL" id="BSOT01000006">
    <property type="protein sequence ID" value="GLR71536.1"/>
    <property type="molecule type" value="Genomic_DNA"/>
</dbReference>
<feature type="binding site" evidence="2">
    <location>
        <position position="346"/>
    </location>
    <ligand>
        <name>L-tryptophan</name>
        <dbReference type="ChEBI" id="CHEBI:57912"/>
    </ligand>
</feature>
<evidence type="ECO:0000313" key="4">
    <source>
        <dbReference type="EMBL" id="GLR71536.1"/>
    </source>
</evidence>
<dbReference type="Gene3D" id="3.50.50.60">
    <property type="entry name" value="FAD/NAD(P)-binding domain"/>
    <property type="match status" value="1"/>
</dbReference>
<dbReference type="PANTHER" id="PTHR43747">
    <property type="entry name" value="FAD-BINDING PROTEIN"/>
    <property type="match status" value="1"/>
</dbReference>
<keyword evidence="2" id="KW-0547">Nucleotide-binding</keyword>
<feature type="binding site" evidence="2">
    <location>
        <begin position="14"/>
        <end position="17"/>
    </location>
    <ligand>
        <name>FAD</name>
        <dbReference type="ChEBI" id="CHEBI:57692"/>
    </ligand>
</feature>
<dbReference type="PIRSF" id="PIRSF011396">
    <property type="entry name" value="Trp_halogenase"/>
    <property type="match status" value="1"/>
</dbReference>
<dbReference type="Proteomes" id="UP001156601">
    <property type="component" value="Unassembled WGS sequence"/>
</dbReference>
<feature type="region of interest" description="Disordered" evidence="3">
    <location>
        <begin position="501"/>
        <end position="531"/>
    </location>
</feature>
<evidence type="ECO:0000256" key="1">
    <source>
        <dbReference type="PIRSR" id="PIRSR011396-1"/>
    </source>
</evidence>
<accession>A0AA37WHW1</accession>
<evidence type="ECO:0000256" key="3">
    <source>
        <dbReference type="SAM" id="MobiDB-lite"/>
    </source>
</evidence>
<organism evidence="4 5">
    <name type="scientific">Agaribacter marinus</name>
    <dbReference type="NCBI Taxonomy" id="1431249"/>
    <lineage>
        <taxon>Bacteria</taxon>
        <taxon>Pseudomonadati</taxon>
        <taxon>Pseudomonadota</taxon>
        <taxon>Gammaproteobacteria</taxon>
        <taxon>Alteromonadales</taxon>
        <taxon>Alteromonadaceae</taxon>
        <taxon>Agaribacter</taxon>
    </lineage>
</organism>
<feature type="binding site" evidence="2">
    <location>
        <position position="333"/>
    </location>
    <ligand>
        <name>FAD</name>
        <dbReference type="ChEBI" id="CHEBI:57692"/>
    </ligand>
</feature>
<keyword evidence="5" id="KW-1185">Reference proteome</keyword>
<dbReference type="GO" id="GO:0004497">
    <property type="term" value="F:monooxygenase activity"/>
    <property type="evidence" value="ECO:0007669"/>
    <property type="project" value="InterPro"/>
</dbReference>
<gene>
    <name evidence="4" type="ORF">GCM10007852_24440</name>
</gene>
<evidence type="ECO:0000313" key="5">
    <source>
        <dbReference type="Proteomes" id="UP001156601"/>
    </source>
</evidence>
<sequence length="531" mass="59642">MSNTHVKHLVIAGGGTAGWMTAAAVSKLLPSSVKVTLVESDDIATVGVGEATIPPIRTFHKLLGIDELEFMQQTQATFKLGIEFSNWKAKGDAYIHSFGVTGKECWAGEFHHFYLRALKEAESSGATTASFGDYCYELQAAKHAKFLHTKQAPMNFAYHLDATAYAKYLRGFAEKNGIERIEGKIIAVEQDAETGNIQSLSLNNGQHVKGDFFIDCTGFRALLIDQALRSPYEDWSQWLFCDSAYAVQTHSHQAPLPYTKSIAHGAGWQWQIPLQHRVGNGLVFSSHFWDDKQALDTLISNLPGDPINEPRKIAFTPGVRPEAWRNNCLAIGLSSGFIEPLESTSIHLIMTSIVRFMRVFPFDGVMPSLVNEFNQKWQSEMLAIRDFIIMHYKVNQRNDSEFWRACQQMAVPDSLAHKLQLFEESARVFLDDGDIFRVDSWTQVLIGQGLIPRAYHRIADEMPDSEFENFLGGMLSTINHAVTKLPIHEAFLKHNKIMNTDINSTNRQDPAKANEQGSPSKTPWTKNEVIY</sequence>
<feature type="compositionally biased region" description="Polar residues" evidence="3">
    <location>
        <begin position="515"/>
        <end position="525"/>
    </location>
</feature>
<dbReference type="InterPro" id="IPR036188">
    <property type="entry name" value="FAD/NAD-bd_sf"/>
</dbReference>
<reference evidence="4" key="1">
    <citation type="journal article" date="2014" name="Int. J. Syst. Evol. Microbiol.">
        <title>Complete genome sequence of Corynebacterium casei LMG S-19264T (=DSM 44701T), isolated from a smear-ripened cheese.</title>
        <authorList>
            <consortium name="US DOE Joint Genome Institute (JGI-PGF)"/>
            <person name="Walter F."/>
            <person name="Albersmeier A."/>
            <person name="Kalinowski J."/>
            <person name="Ruckert C."/>
        </authorList>
    </citation>
    <scope>NUCLEOTIDE SEQUENCE</scope>
    <source>
        <strain evidence="4">NBRC 110023</strain>
    </source>
</reference>
<protein>
    <submittedName>
        <fullName evidence="4">Tryptophan halogenase</fullName>
    </submittedName>
</protein>
<feature type="binding site" evidence="2">
    <location>
        <position position="342"/>
    </location>
    <ligand>
        <name>L-tryptophan</name>
        <dbReference type="ChEBI" id="CHEBI:57912"/>
    </ligand>
</feature>
<dbReference type="PANTHER" id="PTHR43747:SF4">
    <property type="entry name" value="FLAVIN-DEPENDENT TRYPTOPHAN HALOGENASE"/>
    <property type="match status" value="1"/>
</dbReference>
<dbReference type="GO" id="GO:0000166">
    <property type="term" value="F:nucleotide binding"/>
    <property type="evidence" value="ECO:0007669"/>
    <property type="project" value="UniProtKB-KW"/>
</dbReference>
<dbReference type="AlphaFoldDB" id="A0AA37WHW1"/>
<dbReference type="SUPFAM" id="SSF51905">
    <property type="entry name" value="FAD/NAD(P)-binding domain"/>
    <property type="match status" value="1"/>
</dbReference>
<name>A0AA37WHW1_9ALTE</name>
<evidence type="ECO:0000256" key="2">
    <source>
        <dbReference type="PIRSR" id="PIRSR011396-2"/>
    </source>
</evidence>
<dbReference type="InterPro" id="IPR033856">
    <property type="entry name" value="Trp_halogen"/>
</dbReference>
<dbReference type="InterPro" id="IPR050816">
    <property type="entry name" value="Flavin-dep_Halogenase_NPB"/>
</dbReference>
<comment type="caution">
    <text evidence="4">The sequence shown here is derived from an EMBL/GenBank/DDBJ whole genome shotgun (WGS) entry which is preliminary data.</text>
</comment>
<keyword evidence="2" id="KW-0274">FAD</keyword>
<dbReference type="Pfam" id="PF04820">
    <property type="entry name" value="Trp_halogenase"/>
    <property type="match status" value="1"/>
</dbReference>
<feature type="binding site" evidence="2">
    <location>
        <position position="79"/>
    </location>
    <ligand>
        <name>7-chloro-L-tryptophan</name>
        <dbReference type="ChEBI" id="CHEBI:58713"/>
    </ligand>
</feature>
<proteinExistence type="predicted"/>
<feature type="active site" evidence="1">
    <location>
        <position position="79"/>
    </location>
</feature>